<comment type="caution">
    <text evidence="3">The sequence shown here is derived from an EMBL/GenBank/DDBJ whole genome shotgun (WGS) entry which is preliminary data.</text>
</comment>
<dbReference type="RefSeq" id="WP_110299542.1">
    <property type="nucleotide sequence ID" value="NZ_QJJM01000010.1"/>
</dbReference>
<keyword evidence="2" id="KW-1133">Transmembrane helix</keyword>
<feature type="region of interest" description="Disordered" evidence="1">
    <location>
        <begin position="1"/>
        <end position="21"/>
    </location>
</feature>
<gene>
    <name evidence="3" type="ORF">C7451_110142</name>
</gene>
<dbReference type="Proteomes" id="UP000248014">
    <property type="component" value="Unassembled WGS sequence"/>
</dbReference>
<evidence type="ECO:0000313" key="3">
    <source>
        <dbReference type="EMBL" id="PXW73415.1"/>
    </source>
</evidence>
<sequence length="92" mass="9587">MTDSATTTTVTERPNEPVHTHTTVVERRSGGGSGMMMAILLLILVVGGFFAWQFLQQGEVRTDAVAGAANQVGDAAQKVGDAAQDAAQKIGE</sequence>
<keyword evidence="2" id="KW-0472">Membrane</keyword>
<feature type="transmembrane region" description="Helical" evidence="2">
    <location>
        <begin position="35"/>
        <end position="55"/>
    </location>
</feature>
<protein>
    <submittedName>
        <fullName evidence="3">Uncharacterized protein</fullName>
    </submittedName>
</protein>
<feature type="compositionally biased region" description="Polar residues" evidence="1">
    <location>
        <begin position="1"/>
        <end position="12"/>
    </location>
</feature>
<reference evidence="3 4" key="1">
    <citation type="submission" date="2018-05" db="EMBL/GenBank/DDBJ databases">
        <title>Genomic Encyclopedia of Type Strains, Phase IV (KMG-IV): sequencing the most valuable type-strain genomes for metagenomic binning, comparative biology and taxonomic classification.</title>
        <authorList>
            <person name="Goeker M."/>
        </authorList>
    </citation>
    <scope>NUCLEOTIDE SEQUENCE [LARGE SCALE GENOMIC DNA]</scope>
    <source>
        <strain evidence="3 4">DSM 3183</strain>
    </source>
</reference>
<keyword evidence="2" id="KW-0812">Transmembrane</keyword>
<evidence type="ECO:0000256" key="1">
    <source>
        <dbReference type="SAM" id="MobiDB-lite"/>
    </source>
</evidence>
<dbReference type="EMBL" id="QJJM01000010">
    <property type="protein sequence ID" value="PXW73415.1"/>
    <property type="molecule type" value="Genomic_DNA"/>
</dbReference>
<evidence type="ECO:0000313" key="4">
    <source>
        <dbReference type="Proteomes" id="UP000248014"/>
    </source>
</evidence>
<organism evidence="3 4">
    <name type="scientific">Blastomonas natatoria</name>
    <dbReference type="NCBI Taxonomy" id="34015"/>
    <lineage>
        <taxon>Bacteria</taxon>
        <taxon>Pseudomonadati</taxon>
        <taxon>Pseudomonadota</taxon>
        <taxon>Alphaproteobacteria</taxon>
        <taxon>Sphingomonadales</taxon>
        <taxon>Sphingomonadaceae</taxon>
        <taxon>Blastomonas</taxon>
    </lineage>
</organism>
<name>A0A2V3UZI5_9SPHN</name>
<evidence type="ECO:0000256" key="2">
    <source>
        <dbReference type="SAM" id="Phobius"/>
    </source>
</evidence>
<proteinExistence type="predicted"/>
<dbReference type="AlphaFoldDB" id="A0A2V3UZI5"/>
<keyword evidence="4" id="KW-1185">Reference proteome</keyword>
<accession>A0A2V3UZI5</accession>